<dbReference type="EMBL" id="KE356561">
    <property type="protein sequence ID" value="ERG95181.1"/>
    <property type="molecule type" value="Genomic_DNA"/>
</dbReference>
<dbReference type="STRING" id="1238425.J07HQW2_01629"/>
<dbReference type="eggNOG" id="arCOG04550">
    <property type="taxonomic scope" value="Archaea"/>
</dbReference>
<dbReference type="Pfam" id="PF19098">
    <property type="entry name" value="DUF5785"/>
    <property type="match status" value="1"/>
</dbReference>
<reference evidence="1 2" key="1">
    <citation type="journal article" date="2013" name="PLoS ONE">
        <title>Assembly-driven community genomics of a hypersaline microbial ecosystem.</title>
        <authorList>
            <person name="Podell S."/>
            <person name="Ugalde J.A."/>
            <person name="Narasingarao P."/>
            <person name="Banfield J.F."/>
            <person name="Heidelberg K.B."/>
            <person name="Allen E.E."/>
        </authorList>
    </citation>
    <scope>NUCLEOTIDE SEQUENCE [LARGE SCALE GENOMIC DNA]</scope>
    <source>
        <strain evidence="2">J07HQW2</strain>
    </source>
</reference>
<accession>U1PS39</accession>
<dbReference type="AlphaFoldDB" id="U1PS39"/>
<evidence type="ECO:0000313" key="1">
    <source>
        <dbReference type="EMBL" id="ERG95181.1"/>
    </source>
</evidence>
<organism evidence="1 2">
    <name type="scientific">Haloquadratum walsbyi J07HQW2</name>
    <dbReference type="NCBI Taxonomy" id="1238425"/>
    <lineage>
        <taxon>Archaea</taxon>
        <taxon>Methanobacteriati</taxon>
        <taxon>Methanobacteriota</taxon>
        <taxon>Stenosarchaea group</taxon>
        <taxon>Halobacteria</taxon>
        <taxon>Halobacteriales</taxon>
        <taxon>Haloferacaceae</taxon>
        <taxon>Haloquadratum</taxon>
    </lineage>
</organism>
<sequence length="134" mass="15004">MVGHLSDTQISYSLFCNGLAVECRCECMEWSHDPDGEHGSEGRRKYGHTVIAKKVNENEDFPLDCDTFVSEYGDHPVRIDNDTVVSVADVFEHVEGAEFAEFIEFNQAFGRAMRQGELWSYEGAGEFVGTGNEV</sequence>
<dbReference type="Proteomes" id="UP000030710">
    <property type="component" value="Unassembled WGS sequence"/>
</dbReference>
<gene>
    <name evidence="1" type="ORF">J07HQW2_01629</name>
</gene>
<name>U1PS39_9EURY</name>
<evidence type="ECO:0000313" key="2">
    <source>
        <dbReference type="Proteomes" id="UP000030710"/>
    </source>
</evidence>
<dbReference type="InterPro" id="IPR043903">
    <property type="entry name" value="DUF5785"/>
</dbReference>
<dbReference type="HOGENOM" id="CLU_156330_0_0_2"/>
<proteinExistence type="predicted"/>
<protein>
    <submittedName>
        <fullName evidence="1">Uncharacterized protein</fullName>
    </submittedName>
</protein>